<feature type="transmembrane region" description="Helical" evidence="1">
    <location>
        <begin position="251"/>
        <end position="270"/>
    </location>
</feature>
<reference evidence="3 4" key="1">
    <citation type="journal article" date="2019" name="Extremophiles">
        <title>Biogeography of thermophiles and predominance of Thermus scotoductus in domestic water heaters.</title>
        <authorList>
            <person name="Wilpiszeski R.L."/>
            <person name="Zhang Z."/>
            <person name="House C.H."/>
        </authorList>
    </citation>
    <scope>NUCLEOTIDE SEQUENCE [LARGE SCALE GENOMIC DNA]</scope>
    <source>
        <strain evidence="3 4">25_S25</strain>
    </source>
</reference>
<dbReference type="PANTHER" id="PTHR43685">
    <property type="entry name" value="GLYCOSYLTRANSFERASE"/>
    <property type="match status" value="1"/>
</dbReference>
<dbReference type="AlphaFoldDB" id="A0A430RXX9"/>
<evidence type="ECO:0000259" key="2">
    <source>
        <dbReference type="Pfam" id="PF00535"/>
    </source>
</evidence>
<evidence type="ECO:0000313" key="3">
    <source>
        <dbReference type="EMBL" id="RTH25888.1"/>
    </source>
</evidence>
<keyword evidence="1" id="KW-1133">Transmembrane helix</keyword>
<feature type="domain" description="Glycosyltransferase 2-like" evidence="2">
    <location>
        <begin position="7"/>
        <end position="171"/>
    </location>
</feature>
<dbReference type="Pfam" id="PF00535">
    <property type="entry name" value="Glycos_transf_2"/>
    <property type="match status" value="1"/>
</dbReference>
<comment type="caution">
    <text evidence="3">The sequence shown here is derived from an EMBL/GenBank/DDBJ whole genome shotgun (WGS) entry which is preliminary data.</text>
</comment>
<dbReference type="PANTHER" id="PTHR43685:SF11">
    <property type="entry name" value="GLYCOSYLTRANSFERASE TAGX-RELATED"/>
    <property type="match status" value="1"/>
</dbReference>
<evidence type="ECO:0000256" key="1">
    <source>
        <dbReference type="SAM" id="Phobius"/>
    </source>
</evidence>
<dbReference type="EMBL" id="PELY01000199">
    <property type="protein sequence ID" value="RTH25888.1"/>
    <property type="molecule type" value="Genomic_DNA"/>
</dbReference>
<proteinExistence type="predicted"/>
<dbReference type="InterPro" id="IPR029044">
    <property type="entry name" value="Nucleotide-diphossugar_trans"/>
</dbReference>
<keyword evidence="1" id="KW-0812">Transmembrane</keyword>
<sequence length="310" mass="36149">MKPKVNIIIVTYRRLSWLRHLLYRLNLLQFRQITPDIVVIVVDNDPQESAREVCQDRALRYKITYYSEKRKGVSHARNAGLLRIRPDANFVVFIDDDEFPSPQWLEELLIIQERTGADIVTGPVIPIFVEKAPDWIVRGKFMERPRHPDGSNINYARTGNVLMKREVCQKVGLFNEELSLRGGEDTEYFERALKHGFRIFWADRAEVYEWVPPERANLFWILQRAYRTGQTLSYLKAKKGTQKLVIGFEGLARIGIGSLMFLLTLPWLAARRTEVPVKWLRICVRGLGLLTAMLGIWYHEYGSGRVRNYV</sequence>
<gene>
    <name evidence="3" type="ORF">CSW38_07130</name>
</gene>
<dbReference type="SUPFAM" id="SSF53448">
    <property type="entry name" value="Nucleotide-diphospho-sugar transferases"/>
    <property type="match status" value="1"/>
</dbReference>
<keyword evidence="1" id="KW-0472">Membrane</keyword>
<protein>
    <recommendedName>
        <fullName evidence="2">Glycosyltransferase 2-like domain-containing protein</fullName>
    </recommendedName>
</protein>
<dbReference type="Gene3D" id="3.90.550.10">
    <property type="entry name" value="Spore Coat Polysaccharide Biosynthesis Protein SpsA, Chain A"/>
    <property type="match status" value="1"/>
</dbReference>
<accession>A0A430RXX9</accession>
<feature type="transmembrane region" description="Helical" evidence="1">
    <location>
        <begin position="282"/>
        <end position="299"/>
    </location>
</feature>
<name>A0A430RXX9_THESC</name>
<dbReference type="InterPro" id="IPR001173">
    <property type="entry name" value="Glyco_trans_2-like"/>
</dbReference>
<dbReference type="InterPro" id="IPR050834">
    <property type="entry name" value="Glycosyltransf_2"/>
</dbReference>
<evidence type="ECO:0000313" key="4">
    <source>
        <dbReference type="Proteomes" id="UP000287306"/>
    </source>
</evidence>
<dbReference type="Proteomes" id="UP000287306">
    <property type="component" value="Unassembled WGS sequence"/>
</dbReference>
<dbReference type="CDD" id="cd00761">
    <property type="entry name" value="Glyco_tranf_GTA_type"/>
    <property type="match status" value="1"/>
</dbReference>
<organism evidence="3 4">
    <name type="scientific">Thermus scotoductus</name>
    <dbReference type="NCBI Taxonomy" id="37636"/>
    <lineage>
        <taxon>Bacteria</taxon>
        <taxon>Thermotogati</taxon>
        <taxon>Deinococcota</taxon>
        <taxon>Deinococci</taxon>
        <taxon>Thermales</taxon>
        <taxon>Thermaceae</taxon>
        <taxon>Thermus</taxon>
    </lineage>
</organism>